<evidence type="ECO:0000313" key="3">
    <source>
        <dbReference type="Proteomes" id="UP000799778"/>
    </source>
</evidence>
<dbReference type="EMBL" id="ML978069">
    <property type="protein sequence ID" value="KAF2016120.1"/>
    <property type="molecule type" value="Genomic_DNA"/>
</dbReference>
<feature type="compositionally biased region" description="Polar residues" evidence="1">
    <location>
        <begin position="49"/>
        <end position="84"/>
    </location>
</feature>
<feature type="compositionally biased region" description="Low complexity" evidence="1">
    <location>
        <begin position="36"/>
        <end position="48"/>
    </location>
</feature>
<sequence>MAQDNNGSQLDLEEILKTLRSLPPLPQLPTLPAPDPQQQEQQQQYIPQNYDSSQSYPQAHYGTTNDHQQQHVNSSTSASTSFGRNASLDPRLQGRATPPQQRQVPPAQRTSTPIIDVSKSSTITEWKFGLRFVSKIAAQNPAFGTAVQKLIKDQERNIRDWNNGRERIVEEQIAKRDNELTQRAAISFLASAPLLRTPQRDKEELDQFYNKVYRACKQMTDAQSEELGRLGVPFFGMRPDLVIPDEDGPAEGGTLASDGASEKITRTQLLALKRKMLNHLIELYGD</sequence>
<dbReference type="Proteomes" id="UP000799778">
    <property type="component" value="Unassembled WGS sequence"/>
</dbReference>
<dbReference type="AlphaFoldDB" id="A0A6A5XTY7"/>
<proteinExistence type="predicted"/>
<dbReference type="Pfam" id="PF10454">
    <property type="entry name" value="DUF2458"/>
    <property type="match status" value="1"/>
</dbReference>
<name>A0A6A5XTY7_9PLEO</name>
<dbReference type="RefSeq" id="XP_033384459.1">
    <property type="nucleotide sequence ID" value="XM_033527987.1"/>
</dbReference>
<dbReference type="InterPro" id="IPR018858">
    <property type="entry name" value="DUF2458"/>
</dbReference>
<organism evidence="2 3">
    <name type="scientific">Aaosphaeria arxii CBS 175.79</name>
    <dbReference type="NCBI Taxonomy" id="1450172"/>
    <lineage>
        <taxon>Eukaryota</taxon>
        <taxon>Fungi</taxon>
        <taxon>Dikarya</taxon>
        <taxon>Ascomycota</taxon>
        <taxon>Pezizomycotina</taxon>
        <taxon>Dothideomycetes</taxon>
        <taxon>Pleosporomycetidae</taxon>
        <taxon>Pleosporales</taxon>
        <taxon>Pleosporales incertae sedis</taxon>
        <taxon>Aaosphaeria</taxon>
    </lineage>
</organism>
<dbReference type="OrthoDB" id="5363415at2759"/>
<dbReference type="GeneID" id="54285384"/>
<protein>
    <submittedName>
        <fullName evidence="2">Uncharacterized protein</fullName>
    </submittedName>
</protein>
<gene>
    <name evidence="2" type="ORF">BU24DRAFT_422458</name>
</gene>
<feature type="compositionally biased region" description="Low complexity" evidence="1">
    <location>
        <begin position="95"/>
        <end position="110"/>
    </location>
</feature>
<reference evidence="2" key="1">
    <citation type="journal article" date="2020" name="Stud. Mycol.">
        <title>101 Dothideomycetes genomes: a test case for predicting lifestyles and emergence of pathogens.</title>
        <authorList>
            <person name="Haridas S."/>
            <person name="Albert R."/>
            <person name="Binder M."/>
            <person name="Bloem J."/>
            <person name="Labutti K."/>
            <person name="Salamov A."/>
            <person name="Andreopoulos B."/>
            <person name="Baker S."/>
            <person name="Barry K."/>
            <person name="Bills G."/>
            <person name="Bluhm B."/>
            <person name="Cannon C."/>
            <person name="Castanera R."/>
            <person name="Culley D."/>
            <person name="Daum C."/>
            <person name="Ezra D."/>
            <person name="Gonzalez J."/>
            <person name="Henrissat B."/>
            <person name="Kuo A."/>
            <person name="Liang C."/>
            <person name="Lipzen A."/>
            <person name="Lutzoni F."/>
            <person name="Magnuson J."/>
            <person name="Mondo S."/>
            <person name="Nolan M."/>
            <person name="Ohm R."/>
            <person name="Pangilinan J."/>
            <person name="Park H.-J."/>
            <person name="Ramirez L."/>
            <person name="Alfaro M."/>
            <person name="Sun H."/>
            <person name="Tritt A."/>
            <person name="Yoshinaga Y."/>
            <person name="Zwiers L.-H."/>
            <person name="Turgeon B."/>
            <person name="Goodwin S."/>
            <person name="Spatafora J."/>
            <person name="Crous P."/>
            <person name="Grigoriev I."/>
        </authorList>
    </citation>
    <scope>NUCLEOTIDE SEQUENCE</scope>
    <source>
        <strain evidence="2">CBS 175.79</strain>
    </source>
</reference>
<feature type="region of interest" description="Disordered" evidence="1">
    <location>
        <begin position="1"/>
        <end position="115"/>
    </location>
</feature>
<evidence type="ECO:0000256" key="1">
    <source>
        <dbReference type="SAM" id="MobiDB-lite"/>
    </source>
</evidence>
<keyword evidence="3" id="KW-1185">Reference proteome</keyword>
<evidence type="ECO:0000313" key="2">
    <source>
        <dbReference type="EMBL" id="KAF2016120.1"/>
    </source>
</evidence>
<accession>A0A6A5XTY7</accession>
<feature type="compositionally biased region" description="Pro residues" evidence="1">
    <location>
        <begin position="23"/>
        <end position="35"/>
    </location>
</feature>